<keyword evidence="7" id="KW-0325">Glycoprotein</keyword>
<dbReference type="Pfam" id="PF10659">
    <property type="entry name" value="Trypan_glycop_C"/>
    <property type="match status" value="1"/>
</dbReference>
<dbReference type="Gene3D" id="3.30.1680.40">
    <property type="match status" value="1"/>
</dbReference>
<keyword evidence="3" id="KW-1003">Cell membrane</keyword>
<evidence type="ECO:0000259" key="11">
    <source>
        <dbReference type="Pfam" id="PF10659"/>
    </source>
</evidence>
<feature type="region of interest" description="Disordered" evidence="9">
    <location>
        <begin position="434"/>
        <end position="464"/>
    </location>
</feature>
<dbReference type="VEuPathDB" id="TriTrypDB:Tb11.v5.0927"/>
<evidence type="ECO:0000256" key="5">
    <source>
        <dbReference type="ARBA" id="ARBA00022729"/>
    </source>
</evidence>
<feature type="region of interest" description="Disordered" evidence="9">
    <location>
        <begin position="387"/>
        <end position="412"/>
    </location>
</feature>
<evidence type="ECO:0000313" key="13">
    <source>
        <dbReference type="EMBL" id="ARB50575.1"/>
    </source>
</evidence>
<dbReference type="GO" id="GO:0005886">
    <property type="term" value="C:plasma membrane"/>
    <property type="evidence" value="ECO:0007669"/>
    <property type="project" value="UniProtKB-SubCell"/>
</dbReference>
<evidence type="ECO:0000256" key="3">
    <source>
        <dbReference type="ARBA" id="ARBA00022475"/>
    </source>
</evidence>
<evidence type="ECO:0000256" key="4">
    <source>
        <dbReference type="ARBA" id="ARBA00022622"/>
    </source>
</evidence>
<feature type="compositionally biased region" description="Basic and acidic residues" evidence="9">
    <location>
        <begin position="454"/>
        <end position="464"/>
    </location>
</feature>
<feature type="domain" description="Trypanosome variant surface glycoprotein B-type N-terminal" evidence="12">
    <location>
        <begin position="15"/>
        <end position="369"/>
    </location>
</feature>
<comment type="function">
    <text evidence="1">VSG forms a coat on the surface of the parasite. The trypanosome evades the immune response of the host by expressing a series of antigenically distinct VSGs from an estimated 1000 VSG genes.</text>
</comment>
<dbReference type="InterPro" id="IPR019609">
    <property type="entry name" value="Variant_surf_glycoprt_trypan_C"/>
</dbReference>
<feature type="signal peptide" evidence="10">
    <location>
        <begin position="1"/>
        <end position="24"/>
    </location>
</feature>
<accession>A0A1V0FZ52</accession>
<evidence type="ECO:0000256" key="7">
    <source>
        <dbReference type="ARBA" id="ARBA00023180"/>
    </source>
</evidence>
<dbReference type="AlphaFoldDB" id="A0A1V0FZ52"/>
<feature type="domain" description="Trypanosome variant surface glycoprotein C-terminal" evidence="11">
    <location>
        <begin position="408"/>
        <end position="503"/>
    </location>
</feature>
<evidence type="ECO:0000256" key="2">
    <source>
        <dbReference type="ARBA" id="ARBA00004609"/>
    </source>
</evidence>
<evidence type="ECO:0000259" key="12">
    <source>
        <dbReference type="Pfam" id="PF13206"/>
    </source>
</evidence>
<evidence type="ECO:0000256" key="6">
    <source>
        <dbReference type="ARBA" id="ARBA00023136"/>
    </source>
</evidence>
<comment type="subcellular location">
    <subcellularLocation>
        <location evidence="2">Cell membrane</location>
        <topology evidence="2">Lipid-anchor</topology>
        <topology evidence="2">GPI-anchor</topology>
    </subcellularLocation>
</comment>
<keyword evidence="8" id="KW-0449">Lipoprotein</keyword>
<name>A0A1V0FZ52_9TRYP</name>
<sequence>MGRNFADTSLVLAIYLALSAQIKADDHTNAVNLADLSFLCKIIALTKTQTTDFDNADLDSAPIAKQQPLNMSLSDPSWKAQFPKIQGNKPDTPDHCKGSKAPETCKQQYETWEAAARGAEETMNLPGKVVYPDKTLATEAGRSTHLLVQATLAAPMSKKANYDMRDKPTLQKFKATVKDALDNIVYGQSAAGQTAATICKATAEADRQSSCKLSKMAKTVCGTAICLCHNDGTQTADICGGTSSEAKTAFGGNSMAAVYDKIHEKCGLTPVPNLTSSYIAALATGLLSKLKTKEVALAAKVYLGTITTNSDCRSEANKGCVDFTEISEGNANAAINAELWPTKLLEIASNLRKAEQALTAKHETQTTLNTLQKQAEHLYEHLQHTPIPPEQAKDHTSQKTQGSTADDCKSPAETVDQCPSEHCIYNSSSKEFKPKAGAETTAAEGTGDAAAGQQKKEEKCKGKLEPECTKAPERKWEGEECKDSSILVNKQLVLLVSAFVSLVAF</sequence>
<evidence type="ECO:0000256" key="1">
    <source>
        <dbReference type="ARBA" id="ARBA00002523"/>
    </source>
</evidence>
<feature type="chain" id="PRO_5012188851" evidence="10">
    <location>
        <begin position="25"/>
        <end position="505"/>
    </location>
</feature>
<dbReference type="VEuPathDB" id="TriTrypDB:Tb1125.Tb11.v5.0927"/>
<dbReference type="EMBL" id="KY404324">
    <property type="protein sequence ID" value="ARB50575.1"/>
    <property type="molecule type" value="Genomic_DNA"/>
</dbReference>
<protein>
    <submittedName>
        <fullName evidence="13">Variant surface glycoprotein</fullName>
    </submittedName>
</protein>
<evidence type="ECO:0000256" key="8">
    <source>
        <dbReference type="ARBA" id="ARBA00023288"/>
    </source>
</evidence>
<reference evidence="13" key="1">
    <citation type="submission" date="2016-12" db="EMBL/GenBank/DDBJ databases">
        <title>Extending the VSGnome of Trypanosoma brucei strain TREU927.</title>
        <authorList>
            <person name="Cross G.A."/>
        </authorList>
    </citation>
    <scope>NUCLEOTIDE SEQUENCE</scope>
    <source>
        <strain evidence="13">Tb927.99.201</strain>
    </source>
</reference>
<feature type="compositionally biased region" description="Low complexity" evidence="9">
    <location>
        <begin position="437"/>
        <end position="452"/>
    </location>
</feature>
<evidence type="ECO:0000256" key="9">
    <source>
        <dbReference type="SAM" id="MobiDB-lite"/>
    </source>
</evidence>
<keyword evidence="6" id="KW-0472">Membrane</keyword>
<keyword evidence="5 10" id="KW-0732">Signal</keyword>
<dbReference type="Pfam" id="PF13206">
    <property type="entry name" value="VSG_B"/>
    <property type="match status" value="1"/>
</dbReference>
<evidence type="ECO:0000256" key="10">
    <source>
        <dbReference type="SAM" id="SignalP"/>
    </source>
</evidence>
<dbReference type="GO" id="GO:0098552">
    <property type="term" value="C:side of membrane"/>
    <property type="evidence" value="ECO:0007669"/>
    <property type="project" value="UniProtKB-KW"/>
</dbReference>
<proteinExistence type="predicted"/>
<organism evidence="13">
    <name type="scientific">Trypanosoma brucei</name>
    <dbReference type="NCBI Taxonomy" id="5691"/>
    <lineage>
        <taxon>Eukaryota</taxon>
        <taxon>Discoba</taxon>
        <taxon>Euglenozoa</taxon>
        <taxon>Kinetoplastea</taxon>
        <taxon>Metakinetoplastina</taxon>
        <taxon>Trypanosomatida</taxon>
        <taxon>Trypanosomatidae</taxon>
        <taxon>Trypanosoma</taxon>
    </lineage>
</organism>
<dbReference type="InterPro" id="IPR025932">
    <property type="entry name" value="Trypano_VSG_B_N_dom"/>
</dbReference>
<keyword evidence="4" id="KW-0336">GPI-anchor</keyword>
<dbReference type="VEuPathDB" id="TriTrypDB:Tb427_000442300"/>